<protein>
    <submittedName>
        <fullName evidence="5">Alpha/Beta hydrolase protein</fullName>
    </submittedName>
</protein>
<feature type="active site" description="Proton acceptor" evidence="3">
    <location>
        <position position="417"/>
    </location>
</feature>
<comment type="caution">
    <text evidence="5">The sequence shown here is derived from an EMBL/GenBank/DDBJ whole genome shotgun (WGS) entry which is preliminary data.</text>
</comment>
<dbReference type="GeneID" id="70133215"/>
<feature type="domain" description="Epoxide hydrolase N-terminal" evidence="4">
    <location>
        <begin position="50"/>
        <end position="165"/>
    </location>
</feature>
<comment type="similarity">
    <text evidence="1">Belongs to the peptidase S33 family.</text>
</comment>
<dbReference type="RefSeq" id="XP_045951287.1">
    <property type="nucleotide sequence ID" value="XM_046104324.1"/>
</dbReference>
<evidence type="ECO:0000259" key="4">
    <source>
        <dbReference type="Pfam" id="PF06441"/>
    </source>
</evidence>
<dbReference type="Gene3D" id="3.40.50.1820">
    <property type="entry name" value="alpha/beta hydrolase"/>
    <property type="match status" value="1"/>
</dbReference>
<dbReference type="EMBL" id="JAGPXC010000013">
    <property type="protein sequence ID" value="KAH6643357.1"/>
    <property type="molecule type" value="Genomic_DNA"/>
</dbReference>
<dbReference type="InterPro" id="IPR016292">
    <property type="entry name" value="Epoxide_hydrolase"/>
</dbReference>
<dbReference type="InterPro" id="IPR010497">
    <property type="entry name" value="Epoxide_hydro_N"/>
</dbReference>
<reference evidence="5" key="1">
    <citation type="journal article" date="2021" name="Nat. Commun.">
        <title>Genetic determinants of endophytism in the Arabidopsis root mycobiome.</title>
        <authorList>
            <person name="Mesny F."/>
            <person name="Miyauchi S."/>
            <person name="Thiergart T."/>
            <person name="Pickel B."/>
            <person name="Atanasova L."/>
            <person name="Karlsson M."/>
            <person name="Huettel B."/>
            <person name="Barry K.W."/>
            <person name="Haridas S."/>
            <person name="Chen C."/>
            <person name="Bauer D."/>
            <person name="Andreopoulos W."/>
            <person name="Pangilinan J."/>
            <person name="LaButti K."/>
            <person name="Riley R."/>
            <person name="Lipzen A."/>
            <person name="Clum A."/>
            <person name="Drula E."/>
            <person name="Henrissat B."/>
            <person name="Kohler A."/>
            <person name="Grigoriev I.V."/>
            <person name="Martin F.M."/>
            <person name="Hacquard S."/>
        </authorList>
    </citation>
    <scope>NUCLEOTIDE SEQUENCE</scope>
    <source>
        <strain evidence="5">MPI-SDFR-AT-0073</strain>
    </source>
</reference>
<evidence type="ECO:0000256" key="3">
    <source>
        <dbReference type="PIRSR" id="PIRSR001112-1"/>
    </source>
</evidence>
<gene>
    <name evidence="5" type="ORF">BKA67DRAFT_587478</name>
</gene>
<evidence type="ECO:0000313" key="5">
    <source>
        <dbReference type="EMBL" id="KAH6643357.1"/>
    </source>
</evidence>
<dbReference type="InterPro" id="IPR000639">
    <property type="entry name" value="Epox_hydrolase-like"/>
</dbReference>
<dbReference type="AlphaFoldDB" id="A0A9P8RI55"/>
<dbReference type="GO" id="GO:0097176">
    <property type="term" value="P:epoxide metabolic process"/>
    <property type="evidence" value="ECO:0007669"/>
    <property type="project" value="TreeGrafter"/>
</dbReference>
<keyword evidence="6" id="KW-1185">Reference proteome</keyword>
<feature type="active site" description="Nucleophile" evidence="3">
    <location>
        <position position="233"/>
    </location>
</feature>
<proteinExistence type="inferred from homology"/>
<dbReference type="PANTHER" id="PTHR21661">
    <property type="entry name" value="EPOXIDE HYDROLASE 1-RELATED"/>
    <property type="match status" value="1"/>
</dbReference>
<name>A0A9P8RI55_9PEZI</name>
<sequence length="446" mass="50348">MFGCNEVFIICLWKLQDAATFIRRHSINSSVSMSLMEFGRLPSGVRTNPTQFQVHVPDQKLRDFKQLLRLSPVAVATFENSQSVGRRYGIQREWLVNAKDYWLNKFDWRAEEERINSLPNFKMSVNGFNDKNDELEIHFIALFSQNVDAIPLVMYHGWPGSFLEFLPILEILTSRYTPTSLPYHVVVPSLPGYAFSSGPPHGKDFTLVDASLALDKLMSNLGFSEGYISQGGDLGQSIARYQAAFCDGCQGMHINYCPILRPKNADDLPLLKIEKEALPRIQWFREVGSAYAVEHGTRTATIGHALSASPLALLSWIAEKFLDWSDEDPSLDVILADVMLYWFTDTFPRCLYPYRDMEGDQEEPRIAKASGRGDIRAYVSKPSGYSFFPKELMPMPISWVATSCNLVTATTHTSGGHFAALEKPHELLADIEEFVQKAWHPTNTSS</sequence>
<dbReference type="SUPFAM" id="SSF53474">
    <property type="entry name" value="alpha/beta-Hydrolases"/>
    <property type="match status" value="1"/>
</dbReference>
<evidence type="ECO:0000256" key="2">
    <source>
        <dbReference type="ARBA" id="ARBA00022801"/>
    </source>
</evidence>
<dbReference type="PRINTS" id="PR00412">
    <property type="entry name" value="EPOXHYDRLASE"/>
</dbReference>
<evidence type="ECO:0000313" key="6">
    <source>
        <dbReference type="Proteomes" id="UP000758603"/>
    </source>
</evidence>
<organism evidence="5 6">
    <name type="scientific">Truncatella angustata</name>
    <dbReference type="NCBI Taxonomy" id="152316"/>
    <lineage>
        <taxon>Eukaryota</taxon>
        <taxon>Fungi</taxon>
        <taxon>Dikarya</taxon>
        <taxon>Ascomycota</taxon>
        <taxon>Pezizomycotina</taxon>
        <taxon>Sordariomycetes</taxon>
        <taxon>Xylariomycetidae</taxon>
        <taxon>Amphisphaeriales</taxon>
        <taxon>Sporocadaceae</taxon>
        <taxon>Truncatella</taxon>
    </lineage>
</organism>
<accession>A0A9P8RI55</accession>
<dbReference type="GO" id="GO:0004301">
    <property type="term" value="F:epoxide hydrolase activity"/>
    <property type="evidence" value="ECO:0007669"/>
    <property type="project" value="TreeGrafter"/>
</dbReference>
<dbReference type="Pfam" id="PF06441">
    <property type="entry name" value="EHN"/>
    <property type="match status" value="1"/>
</dbReference>
<evidence type="ECO:0000256" key="1">
    <source>
        <dbReference type="ARBA" id="ARBA00010088"/>
    </source>
</evidence>
<dbReference type="Proteomes" id="UP000758603">
    <property type="component" value="Unassembled WGS sequence"/>
</dbReference>
<dbReference type="PIRSF" id="PIRSF001112">
    <property type="entry name" value="Epoxide_hydrolase"/>
    <property type="match status" value="1"/>
</dbReference>
<dbReference type="InterPro" id="IPR029058">
    <property type="entry name" value="AB_hydrolase_fold"/>
</dbReference>
<dbReference type="OrthoDB" id="7130006at2759"/>
<keyword evidence="2 5" id="KW-0378">Hydrolase</keyword>
<feature type="active site" description="Proton donor" evidence="3">
    <location>
        <position position="354"/>
    </location>
</feature>
<dbReference type="PANTHER" id="PTHR21661:SF39">
    <property type="entry name" value="HYDROLASE, PUTATIVE (AFU_ORTHOLOGUE AFUA_3G08960)-RELATED"/>
    <property type="match status" value="1"/>
</dbReference>